<dbReference type="WBParaSite" id="Minc3s00333g10414">
    <property type="protein sequence ID" value="Minc3s00333g10414"/>
    <property type="gene ID" value="Minc3s00333g10414"/>
</dbReference>
<accession>A0A914L894</accession>
<organism evidence="1 2">
    <name type="scientific">Meloidogyne incognita</name>
    <name type="common">Southern root-knot nematode worm</name>
    <name type="synonym">Oxyuris incognita</name>
    <dbReference type="NCBI Taxonomy" id="6306"/>
    <lineage>
        <taxon>Eukaryota</taxon>
        <taxon>Metazoa</taxon>
        <taxon>Ecdysozoa</taxon>
        <taxon>Nematoda</taxon>
        <taxon>Chromadorea</taxon>
        <taxon>Rhabditida</taxon>
        <taxon>Tylenchina</taxon>
        <taxon>Tylenchomorpha</taxon>
        <taxon>Tylenchoidea</taxon>
        <taxon>Meloidogynidae</taxon>
        <taxon>Meloidogyninae</taxon>
        <taxon>Meloidogyne</taxon>
        <taxon>Meloidogyne incognita group</taxon>
    </lineage>
</organism>
<dbReference type="AlphaFoldDB" id="A0A914L894"/>
<reference evidence="2" key="1">
    <citation type="submission" date="2022-11" db="UniProtKB">
        <authorList>
            <consortium name="WormBaseParasite"/>
        </authorList>
    </citation>
    <scope>IDENTIFICATION</scope>
</reference>
<evidence type="ECO:0000313" key="2">
    <source>
        <dbReference type="WBParaSite" id="Minc3s00333g10414"/>
    </source>
</evidence>
<keyword evidence="1" id="KW-1185">Reference proteome</keyword>
<sequence length="67" mass="8361">MLQALLNHSRFRHFQTHQIWSMYKSICRNYRNWGLSNSKRPSRKFISSQIKIFKFWNVLKCLWDNNR</sequence>
<name>A0A914L894_MELIC</name>
<protein>
    <submittedName>
        <fullName evidence="2">Ovule protein</fullName>
    </submittedName>
</protein>
<evidence type="ECO:0000313" key="1">
    <source>
        <dbReference type="Proteomes" id="UP000887563"/>
    </source>
</evidence>
<proteinExistence type="predicted"/>
<dbReference type="Proteomes" id="UP000887563">
    <property type="component" value="Unplaced"/>
</dbReference>